<dbReference type="InterPro" id="IPR011042">
    <property type="entry name" value="6-blade_b-propeller_TolB-like"/>
</dbReference>
<dbReference type="InterPro" id="IPR011659">
    <property type="entry name" value="WD40"/>
</dbReference>
<evidence type="ECO:0000313" key="3">
    <source>
        <dbReference type="EMBL" id="MFC2926356.1"/>
    </source>
</evidence>
<comment type="similarity">
    <text evidence="1">Belongs to the TolB family.</text>
</comment>
<dbReference type="EMBL" id="JBHRSV010000019">
    <property type="protein sequence ID" value="MFC2926356.1"/>
    <property type="molecule type" value="Genomic_DNA"/>
</dbReference>
<feature type="chain" id="PRO_5047302694" description="DUF5050 domain-containing protein" evidence="2">
    <location>
        <begin position="21"/>
        <end position="297"/>
    </location>
</feature>
<dbReference type="Proteomes" id="UP001595379">
    <property type="component" value="Unassembled WGS sequence"/>
</dbReference>
<gene>
    <name evidence="3" type="ORF">ACFOOR_09585</name>
</gene>
<sequence length="297" mass="32567">MKKAVLGVLVAALGASHALAQHPGRKQDFHPSVSPDGSQAVFYSYREPDFPDLFLMDIGTGQTANLTSTENLWEIEPEWSPVDNRIAYSRGASMGALEVVVHDLATNEITRLGSGVNVSWSPDGTQLIWMDRGDLQIADVDTGRVRTIEIPDLPGQVSEPAWAETDHSLVFVVGSGGENNNERFDVFWHDMNSGETRQLTDTVNQETHPRLVDNGATLIFAGALETREPSLYRMNLETGEIGRLFTEEFATMYTYFPSVGPDGATIYFEAGDWGTGQFNLFAVPSDGAEAPRALVRN</sequence>
<dbReference type="SUPFAM" id="SSF82171">
    <property type="entry name" value="DPP6 N-terminal domain-like"/>
    <property type="match status" value="1"/>
</dbReference>
<keyword evidence="4" id="KW-1185">Reference proteome</keyword>
<accession>A0ABV6ZXZ1</accession>
<dbReference type="PANTHER" id="PTHR36842:SF1">
    <property type="entry name" value="PROTEIN TOLB"/>
    <property type="match status" value="1"/>
</dbReference>
<dbReference type="PANTHER" id="PTHR36842">
    <property type="entry name" value="PROTEIN TOLB HOMOLOG"/>
    <property type="match status" value="1"/>
</dbReference>
<protein>
    <recommendedName>
        <fullName evidence="5">DUF5050 domain-containing protein</fullName>
    </recommendedName>
</protein>
<keyword evidence="2" id="KW-0732">Signal</keyword>
<name>A0ABV6ZXZ1_9PROT</name>
<dbReference type="Pfam" id="PF07676">
    <property type="entry name" value="PD40"/>
    <property type="match status" value="2"/>
</dbReference>
<organism evidence="3 4">
    <name type="scientific">Hyphobacterium vulgare</name>
    <dbReference type="NCBI Taxonomy" id="1736751"/>
    <lineage>
        <taxon>Bacteria</taxon>
        <taxon>Pseudomonadati</taxon>
        <taxon>Pseudomonadota</taxon>
        <taxon>Alphaproteobacteria</taxon>
        <taxon>Maricaulales</taxon>
        <taxon>Maricaulaceae</taxon>
        <taxon>Hyphobacterium</taxon>
    </lineage>
</organism>
<feature type="signal peptide" evidence="2">
    <location>
        <begin position="1"/>
        <end position="20"/>
    </location>
</feature>
<evidence type="ECO:0000256" key="1">
    <source>
        <dbReference type="ARBA" id="ARBA00009820"/>
    </source>
</evidence>
<dbReference type="RefSeq" id="WP_343164150.1">
    <property type="nucleotide sequence ID" value="NZ_JBHRSV010000019.1"/>
</dbReference>
<comment type="caution">
    <text evidence="3">The sequence shown here is derived from an EMBL/GenBank/DDBJ whole genome shotgun (WGS) entry which is preliminary data.</text>
</comment>
<evidence type="ECO:0000313" key="4">
    <source>
        <dbReference type="Proteomes" id="UP001595379"/>
    </source>
</evidence>
<dbReference type="Gene3D" id="2.120.10.30">
    <property type="entry name" value="TolB, C-terminal domain"/>
    <property type="match status" value="2"/>
</dbReference>
<reference evidence="4" key="1">
    <citation type="journal article" date="2019" name="Int. J. Syst. Evol. Microbiol.">
        <title>The Global Catalogue of Microorganisms (GCM) 10K type strain sequencing project: providing services to taxonomists for standard genome sequencing and annotation.</title>
        <authorList>
            <consortium name="The Broad Institute Genomics Platform"/>
            <consortium name="The Broad Institute Genome Sequencing Center for Infectious Disease"/>
            <person name="Wu L."/>
            <person name="Ma J."/>
        </authorList>
    </citation>
    <scope>NUCLEOTIDE SEQUENCE [LARGE SCALE GENOMIC DNA]</scope>
    <source>
        <strain evidence="4">KCTC 52487</strain>
    </source>
</reference>
<proteinExistence type="inferred from homology"/>
<evidence type="ECO:0008006" key="5">
    <source>
        <dbReference type="Google" id="ProtNLM"/>
    </source>
</evidence>
<evidence type="ECO:0000256" key="2">
    <source>
        <dbReference type="SAM" id="SignalP"/>
    </source>
</evidence>